<dbReference type="PANTHER" id="PTHR46236">
    <property type="entry name" value="TRAF-LIKE SUPERFAMILY PROTEIN"/>
    <property type="match status" value="1"/>
</dbReference>
<evidence type="ECO:0008006" key="4">
    <source>
        <dbReference type="Google" id="ProtNLM"/>
    </source>
</evidence>
<accession>A0A6D2KZ14</accession>
<dbReference type="InterPro" id="IPR050804">
    <property type="entry name" value="MCC"/>
</dbReference>
<organism evidence="2 3">
    <name type="scientific">Microthlaspi erraticum</name>
    <dbReference type="NCBI Taxonomy" id="1685480"/>
    <lineage>
        <taxon>Eukaryota</taxon>
        <taxon>Viridiplantae</taxon>
        <taxon>Streptophyta</taxon>
        <taxon>Embryophyta</taxon>
        <taxon>Tracheophyta</taxon>
        <taxon>Spermatophyta</taxon>
        <taxon>Magnoliopsida</taxon>
        <taxon>eudicotyledons</taxon>
        <taxon>Gunneridae</taxon>
        <taxon>Pentapetalae</taxon>
        <taxon>rosids</taxon>
        <taxon>malvids</taxon>
        <taxon>Brassicales</taxon>
        <taxon>Brassicaceae</taxon>
        <taxon>Coluteocarpeae</taxon>
        <taxon>Microthlaspi</taxon>
    </lineage>
</organism>
<evidence type="ECO:0000256" key="1">
    <source>
        <dbReference type="SAM" id="Coils"/>
    </source>
</evidence>
<reference evidence="2" key="1">
    <citation type="submission" date="2020-01" db="EMBL/GenBank/DDBJ databases">
        <authorList>
            <person name="Mishra B."/>
        </authorList>
    </citation>
    <scope>NUCLEOTIDE SEQUENCE [LARGE SCALE GENOMIC DNA]</scope>
</reference>
<dbReference type="PANTHER" id="PTHR46236:SF12">
    <property type="entry name" value="MATH DOMAIN-CONTAINING PROTEIN"/>
    <property type="match status" value="1"/>
</dbReference>
<evidence type="ECO:0000313" key="3">
    <source>
        <dbReference type="Proteomes" id="UP000467841"/>
    </source>
</evidence>
<comment type="caution">
    <text evidence="2">The sequence shown here is derived from an EMBL/GenBank/DDBJ whole genome shotgun (WGS) entry which is preliminary data.</text>
</comment>
<keyword evidence="3" id="KW-1185">Reference proteome</keyword>
<dbReference type="EMBL" id="CACVBM020001939">
    <property type="protein sequence ID" value="CAA7062298.1"/>
    <property type="molecule type" value="Genomic_DNA"/>
</dbReference>
<dbReference type="AlphaFoldDB" id="A0A6D2KZ14"/>
<keyword evidence="1" id="KW-0175">Coiled coil</keyword>
<protein>
    <recommendedName>
        <fullName evidence="4">MATH domain-containing protein</fullName>
    </recommendedName>
</protein>
<gene>
    <name evidence="2" type="ORF">MERR_LOCUS49534</name>
</gene>
<evidence type="ECO:0000313" key="2">
    <source>
        <dbReference type="EMBL" id="CAA7062298.1"/>
    </source>
</evidence>
<sequence>MRWVRFWRMLNNVRHQLDTVKSDQKTTYTNLLHNLIKLLNKPPHSFTETDLSNAHSELIDLTEAGFELDWLKTKLADISLESKKSNSDGSRVQELEKHIKNLKVELEKEITESAAKVLSLEQRVSNLENELNKKKAKSASPKAFSFKDVVCLWDSDTKEKELPRPYQLIRLERYFSENIRLHDIVKFLRTLLLTPTPSKL</sequence>
<name>A0A6D2KZ14_9BRAS</name>
<proteinExistence type="predicted"/>
<feature type="coiled-coil region" evidence="1">
    <location>
        <begin position="92"/>
        <end position="137"/>
    </location>
</feature>
<dbReference type="Proteomes" id="UP000467841">
    <property type="component" value="Unassembled WGS sequence"/>
</dbReference>